<dbReference type="EMBL" id="AP024525">
    <property type="protein sequence ID" value="BCT77927.1"/>
    <property type="molecule type" value="Genomic_DNA"/>
</dbReference>
<evidence type="ECO:0000256" key="1">
    <source>
        <dbReference type="ARBA" id="ARBA00022801"/>
    </source>
</evidence>
<name>A0ABN6FM53_SINCY</name>
<dbReference type="RefSeq" id="WP_229230583.1">
    <property type="nucleotide sequence ID" value="NZ_AP024525.1"/>
</dbReference>
<keyword evidence="1" id="KW-0378">Hydrolase</keyword>
<dbReference type="InterPro" id="IPR050300">
    <property type="entry name" value="GDXG_lipolytic_enzyme"/>
</dbReference>
<dbReference type="Proteomes" id="UP001319861">
    <property type="component" value="Chromosome"/>
</dbReference>
<organism evidence="3 4">
    <name type="scientific">Sinomonas cyclohexanicum</name>
    <name type="common">Corynebacterium cyclohexanicum</name>
    <dbReference type="NCBI Taxonomy" id="322009"/>
    <lineage>
        <taxon>Bacteria</taxon>
        <taxon>Bacillati</taxon>
        <taxon>Actinomycetota</taxon>
        <taxon>Actinomycetes</taxon>
        <taxon>Micrococcales</taxon>
        <taxon>Micrococcaceae</taxon>
        <taxon>Sinomonas</taxon>
    </lineage>
</organism>
<dbReference type="Gene3D" id="3.40.50.1820">
    <property type="entry name" value="alpha/beta hydrolase"/>
    <property type="match status" value="1"/>
</dbReference>
<dbReference type="Pfam" id="PF20434">
    <property type="entry name" value="BD-FAE"/>
    <property type="match status" value="1"/>
</dbReference>
<gene>
    <name evidence="3" type="ORF">SCMU_37690</name>
</gene>
<sequence>MTTIRVHGPTLNPALGAAVSAAVRRGALEAAGAGVRASMLVTPRLAAFLIRETFRRSGVQMAASLMRHAPTGVEAYRDLRYGPAPDMLIDVFHPADGDGPHPLLMWVHGGGFVGGSKDELAGYLQMIASNGYTVAAPRYSLAPRYHYPLPVRQMMQALEFLQAERTRFRLDPDRIVLAGNSAGAHIAAQIGALATTPGYAGLVGIPPTVAAEQVRGLVLACGAFDLALTHGVGGVAEAILVRAAGWSYSGRRNFNRDGSFAAWSIPDYLTPAFPPTLLTAGNADLAGPHRAAVRRDAGRWTRTGDGVLAAGPRAGPPP</sequence>
<accession>A0ABN6FM53</accession>
<proteinExistence type="predicted"/>
<protein>
    <recommendedName>
        <fullName evidence="2">BD-FAE-like domain-containing protein</fullName>
    </recommendedName>
</protein>
<dbReference type="InterPro" id="IPR029058">
    <property type="entry name" value="AB_hydrolase_fold"/>
</dbReference>
<evidence type="ECO:0000313" key="3">
    <source>
        <dbReference type="EMBL" id="BCT77927.1"/>
    </source>
</evidence>
<evidence type="ECO:0000259" key="2">
    <source>
        <dbReference type="Pfam" id="PF20434"/>
    </source>
</evidence>
<reference evidence="3 4" key="1">
    <citation type="journal article" date="2021" name="J. Biosci. Bioeng.">
        <title>Identification and characterization of a chc gene cluster responsible for the aromatization pathway of cyclohexanecarboxylate degradation in Sinomonas cyclohexanicum ATCC 51369.</title>
        <authorList>
            <person name="Yamamoto T."/>
            <person name="Hasegawa Y."/>
            <person name="Lau P.C.K."/>
            <person name="Iwaki H."/>
        </authorList>
    </citation>
    <scope>NUCLEOTIDE SEQUENCE [LARGE SCALE GENOMIC DNA]</scope>
    <source>
        <strain evidence="3 4">ATCC 51369</strain>
    </source>
</reference>
<dbReference type="InterPro" id="IPR049492">
    <property type="entry name" value="BD-FAE-like_dom"/>
</dbReference>
<dbReference type="SUPFAM" id="SSF53474">
    <property type="entry name" value="alpha/beta-Hydrolases"/>
    <property type="match status" value="1"/>
</dbReference>
<keyword evidence="4" id="KW-1185">Reference proteome</keyword>
<feature type="domain" description="BD-FAE-like" evidence="2">
    <location>
        <begin position="89"/>
        <end position="286"/>
    </location>
</feature>
<evidence type="ECO:0000313" key="4">
    <source>
        <dbReference type="Proteomes" id="UP001319861"/>
    </source>
</evidence>
<dbReference type="PANTHER" id="PTHR48081">
    <property type="entry name" value="AB HYDROLASE SUPERFAMILY PROTEIN C4A8.06C"/>
    <property type="match status" value="1"/>
</dbReference>